<dbReference type="SUPFAM" id="SSF56281">
    <property type="entry name" value="Metallo-hydrolase/oxidoreductase"/>
    <property type="match status" value="1"/>
</dbReference>
<dbReference type="Pfam" id="PF00753">
    <property type="entry name" value="Lactamase_B"/>
    <property type="match status" value="1"/>
</dbReference>
<feature type="signal peptide" evidence="2">
    <location>
        <begin position="1"/>
        <end position="27"/>
    </location>
</feature>
<keyword evidence="2" id="KW-0732">Signal</keyword>
<comment type="similarity">
    <text evidence="1">Belongs to the metallo-beta-lactamase superfamily. Class-B beta-lactamase family.</text>
</comment>
<dbReference type="Gene3D" id="3.60.15.10">
    <property type="entry name" value="Ribonuclease Z/Hydroxyacylglutathione hydrolase-like"/>
    <property type="match status" value="1"/>
</dbReference>
<evidence type="ECO:0000313" key="4">
    <source>
        <dbReference type="EMBL" id="MBD8524317.1"/>
    </source>
</evidence>
<dbReference type="InterPro" id="IPR036866">
    <property type="entry name" value="RibonucZ/Hydroxyglut_hydro"/>
</dbReference>
<keyword evidence="5" id="KW-1185">Reference proteome</keyword>
<evidence type="ECO:0000259" key="3">
    <source>
        <dbReference type="SMART" id="SM00849"/>
    </source>
</evidence>
<accession>A0AAW3ZHY9</accession>
<dbReference type="EMBL" id="JACYTR010000001">
    <property type="protein sequence ID" value="MBD8524317.1"/>
    <property type="molecule type" value="Genomic_DNA"/>
</dbReference>
<protein>
    <submittedName>
        <fullName evidence="4">MBL fold metallo-hydrolase</fullName>
    </submittedName>
</protein>
<feature type="domain" description="Metallo-beta-lactamase" evidence="3">
    <location>
        <begin position="50"/>
        <end position="233"/>
    </location>
</feature>
<dbReference type="InterPro" id="IPR001279">
    <property type="entry name" value="Metallo-B-lactamas"/>
</dbReference>
<feature type="chain" id="PRO_5044014261" evidence="2">
    <location>
        <begin position="28"/>
        <end position="315"/>
    </location>
</feature>
<dbReference type="RefSeq" id="WP_192027657.1">
    <property type="nucleotide sequence ID" value="NZ_JACYTR010000001.1"/>
</dbReference>
<dbReference type="AlphaFoldDB" id="A0AAW3ZHY9"/>
<dbReference type="GO" id="GO:0017001">
    <property type="term" value="P:antibiotic catabolic process"/>
    <property type="evidence" value="ECO:0007669"/>
    <property type="project" value="UniProtKB-ARBA"/>
</dbReference>
<dbReference type="Proteomes" id="UP000613768">
    <property type="component" value="Unassembled WGS sequence"/>
</dbReference>
<dbReference type="CDD" id="cd16282">
    <property type="entry name" value="metallo-hydrolase-like_MBL-fold"/>
    <property type="match status" value="1"/>
</dbReference>
<gene>
    <name evidence="4" type="ORF">IFO71_01045</name>
</gene>
<evidence type="ECO:0000256" key="1">
    <source>
        <dbReference type="ARBA" id="ARBA00005250"/>
    </source>
</evidence>
<dbReference type="InterPro" id="IPR050855">
    <property type="entry name" value="NDM-1-like"/>
</dbReference>
<evidence type="ECO:0000313" key="5">
    <source>
        <dbReference type="Proteomes" id="UP000613768"/>
    </source>
</evidence>
<proteinExistence type="inferred from homology"/>
<dbReference type="PANTHER" id="PTHR42951">
    <property type="entry name" value="METALLO-BETA-LACTAMASE DOMAIN-CONTAINING"/>
    <property type="match status" value="1"/>
</dbReference>
<reference evidence="4 5" key="1">
    <citation type="submission" date="2020-09" db="EMBL/GenBank/DDBJ databases">
        <title>Pseudoxanthomonas sp. CAU 1598 isolated from sand of Yaerae Beach.</title>
        <authorList>
            <person name="Kim W."/>
        </authorList>
    </citation>
    <scope>NUCLEOTIDE SEQUENCE [LARGE SCALE GENOMIC DNA]</scope>
    <source>
        <strain evidence="4 5">CAU 1598</strain>
    </source>
</reference>
<name>A0AAW3ZHY9_9GAMM</name>
<comment type="caution">
    <text evidence="4">The sequence shown here is derived from an EMBL/GenBank/DDBJ whole genome shotgun (WGS) entry which is preliminary data.</text>
</comment>
<sequence length="315" mass="34229">MPFRHLCQRWIAIAVATWAVTLTSAGAQSGMVEITSTDLGHGLHMLQGSGGNIGLSVGDDGVVMIDDQFANLTPAIEAKVRQLSDQPIRFVLNTHWHHDHTGGNENLGKAGAVIVAHHNVRKRMEAGGFMEAFKREVAPAVGDALPVVTFGHDIQFHLNGLTLDARHISHAHTDGDAYVYFPQANVLHTGDLYFNGFYPVIDWGSGGHIDGMVQAVDKLLAIVDDNTKIIPGHGPLSNKAELETYRNMLAKVAQRMNALVADGNSLEQVKAAKPSAEFDATWGNGFLKIEPWVEMVYQGVKLRQEGKFQSAEGSH</sequence>
<dbReference type="PANTHER" id="PTHR42951:SF4">
    <property type="entry name" value="ACYL-COENZYME A THIOESTERASE MBLAC2"/>
    <property type="match status" value="1"/>
</dbReference>
<dbReference type="SMART" id="SM00849">
    <property type="entry name" value="Lactamase_B"/>
    <property type="match status" value="1"/>
</dbReference>
<evidence type="ECO:0000256" key="2">
    <source>
        <dbReference type="SAM" id="SignalP"/>
    </source>
</evidence>
<organism evidence="4 5">
    <name type="scientific">Pseudomarimonas arenosa</name>
    <dbReference type="NCBI Taxonomy" id="2774145"/>
    <lineage>
        <taxon>Bacteria</taxon>
        <taxon>Pseudomonadati</taxon>
        <taxon>Pseudomonadota</taxon>
        <taxon>Gammaproteobacteria</taxon>
        <taxon>Lysobacterales</taxon>
        <taxon>Lysobacteraceae</taxon>
        <taxon>Pseudomarimonas</taxon>
    </lineage>
</organism>